<feature type="signal peptide" evidence="1">
    <location>
        <begin position="1"/>
        <end position="29"/>
    </location>
</feature>
<gene>
    <name evidence="2" type="ORF">Mam01_38180</name>
</gene>
<dbReference type="EMBL" id="BOOB01000027">
    <property type="protein sequence ID" value="GIH33654.1"/>
    <property type="molecule type" value="Genomic_DNA"/>
</dbReference>
<proteinExistence type="predicted"/>
<evidence type="ECO:0000256" key="1">
    <source>
        <dbReference type="SAM" id="SignalP"/>
    </source>
</evidence>
<protein>
    <recommendedName>
        <fullName evidence="4">Secreted protein</fullName>
    </recommendedName>
</protein>
<keyword evidence="1" id="KW-0732">Signal</keyword>
<evidence type="ECO:0008006" key="4">
    <source>
        <dbReference type="Google" id="ProtNLM"/>
    </source>
</evidence>
<evidence type="ECO:0000313" key="2">
    <source>
        <dbReference type="EMBL" id="GIH33654.1"/>
    </source>
</evidence>
<accession>A0ABQ4FFX2</accession>
<keyword evidence="3" id="KW-1185">Reference proteome</keyword>
<reference evidence="2 3" key="1">
    <citation type="submission" date="2021-01" db="EMBL/GenBank/DDBJ databases">
        <title>Whole genome shotgun sequence of Microbispora amethystogenes NBRC 101907.</title>
        <authorList>
            <person name="Komaki H."/>
            <person name="Tamura T."/>
        </authorList>
    </citation>
    <scope>NUCLEOTIDE SEQUENCE [LARGE SCALE GENOMIC DNA]</scope>
    <source>
        <strain evidence="2 3">NBRC 101907</strain>
    </source>
</reference>
<feature type="chain" id="PRO_5045945014" description="Secreted protein" evidence="1">
    <location>
        <begin position="30"/>
        <end position="89"/>
    </location>
</feature>
<sequence length="89" mass="8956">MLLTVATPTSVFAFTTVPPAASIAFWASAADVPSLYNTTYSVCVADPAAVGAACAGTARVAATIAAVAATTVKRFTSTSVWTFKGGDHI</sequence>
<organism evidence="2 3">
    <name type="scientific">Microbispora amethystogenes</name>
    <dbReference type="NCBI Taxonomy" id="1427754"/>
    <lineage>
        <taxon>Bacteria</taxon>
        <taxon>Bacillati</taxon>
        <taxon>Actinomycetota</taxon>
        <taxon>Actinomycetes</taxon>
        <taxon>Streptosporangiales</taxon>
        <taxon>Streptosporangiaceae</taxon>
        <taxon>Microbispora</taxon>
    </lineage>
</organism>
<dbReference type="Proteomes" id="UP000651728">
    <property type="component" value="Unassembled WGS sequence"/>
</dbReference>
<comment type="caution">
    <text evidence="2">The sequence shown here is derived from an EMBL/GenBank/DDBJ whole genome shotgun (WGS) entry which is preliminary data.</text>
</comment>
<name>A0ABQ4FFX2_9ACTN</name>
<evidence type="ECO:0000313" key="3">
    <source>
        <dbReference type="Proteomes" id="UP000651728"/>
    </source>
</evidence>